<organism evidence="5 6">
    <name type="scientific">Sphingobium cupriresistens LL01</name>
    <dbReference type="NCBI Taxonomy" id="1420583"/>
    <lineage>
        <taxon>Bacteria</taxon>
        <taxon>Pseudomonadati</taxon>
        <taxon>Pseudomonadota</taxon>
        <taxon>Alphaproteobacteria</taxon>
        <taxon>Sphingomonadales</taxon>
        <taxon>Sphingomonadaceae</taxon>
        <taxon>Sphingobium</taxon>
    </lineage>
</organism>
<evidence type="ECO:0000256" key="2">
    <source>
        <dbReference type="ARBA" id="ARBA00022801"/>
    </source>
</evidence>
<sequence length="225" mass="25502">MTTHRLAIYDMDRTVTFSGTYTGFLIHVAGHMAPWRLVLFPCVILLMLAYVVKLISRQRLKELNQALMIGFNVERAKLMPHVESYADRVIARNLRAGAVAQIAQDRADGYRLVLATASYRLYVEPIARRLGFDAVIATDHLSQDLRYVRAKIAGENCYDTGKLRMIKAWMASQAIDRAQAHIRAYSDHVSDAPMLEFADIPFASNPHKPLARLATERGWTRVDWG</sequence>
<dbReference type="PANTHER" id="PTHR43344:SF13">
    <property type="entry name" value="PHOSPHATASE RV3661-RELATED"/>
    <property type="match status" value="1"/>
</dbReference>
<evidence type="ECO:0000256" key="1">
    <source>
        <dbReference type="ARBA" id="ARBA00022723"/>
    </source>
</evidence>
<dbReference type="RefSeq" id="WP_269076449.1">
    <property type="nucleotide sequence ID" value="NZ_KQ130435.1"/>
</dbReference>
<name>A0A0J7XR08_9SPHN</name>
<dbReference type="Gene3D" id="1.20.1440.100">
    <property type="entry name" value="SG protein - dephosphorylation function"/>
    <property type="match status" value="1"/>
</dbReference>
<keyword evidence="3" id="KW-0460">Magnesium</keyword>
<keyword evidence="6" id="KW-1185">Reference proteome</keyword>
<dbReference type="InterPro" id="IPR050582">
    <property type="entry name" value="HAD-like_SerB"/>
</dbReference>
<reference evidence="5 6" key="1">
    <citation type="journal article" date="2015" name="G3 (Bethesda)">
        <title>Insights into Ongoing Evolution of the Hexachlorocyclohexane Catabolic Pathway from Comparative Genomics of Ten Sphingomonadaceae Strains.</title>
        <authorList>
            <person name="Pearce S.L."/>
            <person name="Oakeshott J.G."/>
            <person name="Pandey G."/>
        </authorList>
    </citation>
    <scope>NUCLEOTIDE SEQUENCE [LARGE SCALE GENOMIC DNA]</scope>
    <source>
        <strain evidence="5 6">LL01</strain>
    </source>
</reference>
<dbReference type="SUPFAM" id="SSF56784">
    <property type="entry name" value="HAD-like"/>
    <property type="match status" value="1"/>
</dbReference>
<dbReference type="EMBL" id="JACT01000004">
    <property type="protein sequence ID" value="KMS54112.1"/>
    <property type="molecule type" value="Genomic_DNA"/>
</dbReference>
<evidence type="ECO:0000256" key="4">
    <source>
        <dbReference type="SAM" id="Phobius"/>
    </source>
</evidence>
<accession>A0A0J7XR08</accession>
<dbReference type="InterPro" id="IPR006385">
    <property type="entry name" value="HAD_hydro_SerB1"/>
</dbReference>
<gene>
    <name evidence="5" type="ORF">V473_18110</name>
</gene>
<dbReference type="Gene3D" id="3.40.50.1000">
    <property type="entry name" value="HAD superfamily/HAD-like"/>
    <property type="match status" value="1"/>
</dbReference>
<feature type="transmembrane region" description="Helical" evidence="4">
    <location>
        <begin position="33"/>
        <end position="52"/>
    </location>
</feature>
<dbReference type="GO" id="GO:0016787">
    <property type="term" value="F:hydrolase activity"/>
    <property type="evidence" value="ECO:0007669"/>
    <property type="project" value="UniProtKB-KW"/>
</dbReference>
<keyword evidence="4" id="KW-1133">Transmembrane helix</keyword>
<keyword evidence="4" id="KW-0472">Membrane</keyword>
<evidence type="ECO:0000313" key="5">
    <source>
        <dbReference type="EMBL" id="KMS54112.1"/>
    </source>
</evidence>
<dbReference type="PATRIC" id="fig|1420583.3.peg.3433"/>
<dbReference type="AlphaFoldDB" id="A0A0J7XR08"/>
<keyword evidence="1" id="KW-0479">Metal-binding</keyword>
<protein>
    <submittedName>
        <fullName evidence="5">Haloacid dehalogenase</fullName>
    </submittedName>
</protein>
<dbReference type="Pfam" id="PF12710">
    <property type="entry name" value="HAD"/>
    <property type="match status" value="1"/>
</dbReference>
<proteinExistence type="predicted"/>
<keyword evidence="4" id="KW-0812">Transmembrane</keyword>
<dbReference type="InterPro" id="IPR036412">
    <property type="entry name" value="HAD-like_sf"/>
</dbReference>
<evidence type="ECO:0000313" key="6">
    <source>
        <dbReference type="Proteomes" id="UP000052232"/>
    </source>
</evidence>
<dbReference type="PANTHER" id="PTHR43344">
    <property type="entry name" value="PHOSPHOSERINE PHOSPHATASE"/>
    <property type="match status" value="1"/>
</dbReference>
<dbReference type="NCBIfam" id="TIGR01488">
    <property type="entry name" value="HAD-SF-IB"/>
    <property type="match status" value="1"/>
</dbReference>
<evidence type="ECO:0000256" key="3">
    <source>
        <dbReference type="ARBA" id="ARBA00022842"/>
    </source>
</evidence>
<dbReference type="Proteomes" id="UP000052232">
    <property type="component" value="Unassembled WGS sequence"/>
</dbReference>
<dbReference type="InterPro" id="IPR023214">
    <property type="entry name" value="HAD_sf"/>
</dbReference>
<dbReference type="NCBIfam" id="TIGR01490">
    <property type="entry name" value="HAD-SF-IB-hyp1"/>
    <property type="match status" value="1"/>
</dbReference>
<dbReference type="GO" id="GO:0046872">
    <property type="term" value="F:metal ion binding"/>
    <property type="evidence" value="ECO:0007669"/>
    <property type="project" value="UniProtKB-KW"/>
</dbReference>
<dbReference type="STRING" id="1420583.V473_18110"/>
<keyword evidence="2" id="KW-0378">Hydrolase</keyword>
<comment type="caution">
    <text evidence="5">The sequence shown here is derived from an EMBL/GenBank/DDBJ whole genome shotgun (WGS) entry which is preliminary data.</text>
</comment>